<dbReference type="RefSeq" id="WP_145219786.1">
    <property type="nucleotide sequence ID" value="NZ_CP036432.1"/>
</dbReference>
<protein>
    <submittedName>
        <fullName evidence="1">Uncharacterized protein</fullName>
    </submittedName>
</protein>
<evidence type="ECO:0000313" key="2">
    <source>
        <dbReference type="Proteomes" id="UP000318081"/>
    </source>
</evidence>
<keyword evidence="2" id="KW-1185">Reference proteome</keyword>
<accession>A0ABX5Y0Q5</accession>
<proteinExistence type="predicted"/>
<name>A0ABX5Y0Q5_9BACT</name>
<evidence type="ECO:0000313" key="1">
    <source>
        <dbReference type="EMBL" id="QDV87862.1"/>
    </source>
</evidence>
<organism evidence="1 2">
    <name type="scientific">Stieleria magnilauensis</name>
    <dbReference type="NCBI Taxonomy" id="2527963"/>
    <lineage>
        <taxon>Bacteria</taxon>
        <taxon>Pseudomonadati</taxon>
        <taxon>Planctomycetota</taxon>
        <taxon>Planctomycetia</taxon>
        <taxon>Pirellulales</taxon>
        <taxon>Pirellulaceae</taxon>
        <taxon>Stieleria</taxon>
    </lineage>
</organism>
<dbReference type="Proteomes" id="UP000318081">
    <property type="component" value="Chromosome"/>
</dbReference>
<sequence>MRKAVIIISVIGLLAWLAYQATGSRFSGDVTTPNDIPIVGADLSELVFLEPASFRGYEHPHGGGTFTITGTATSESVLAFCHDAEVSLSKNGTNIADRNDILEYLVDRKIALPESTSDETPDVLFGYGGRFPKLYGVYNASTKRFAISLQFHGTK</sequence>
<dbReference type="EMBL" id="CP036432">
    <property type="protein sequence ID" value="QDV87862.1"/>
    <property type="molecule type" value="Genomic_DNA"/>
</dbReference>
<gene>
    <name evidence="1" type="ORF">TBK1r_68940</name>
</gene>
<reference evidence="1 2" key="1">
    <citation type="submission" date="2019-02" db="EMBL/GenBank/DDBJ databases">
        <title>Deep-cultivation of Planctomycetes and their phenomic and genomic characterization uncovers novel biology.</title>
        <authorList>
            <person name="Wiegand S."/>
            <person name="Jogler M."/>
            <person name="Boedeker C."/>
            <person name="Pinto D."/>
            <person name="Vollmers J."/>
            <person name="Rivas-Marin E."/>
            <person name="Kohn T."/>
            <person name="Peeters S.H."/>
            <person name="Heuer A."/>
            <person name="Rast P."/>
            <person name="Oberbeckmann S."/>
            <person name="Bunk B."/>
            <person name="Jeske O."/>
            <person name="Meyerdierks A."/>
            <person name="Storesund J.E."/>
            <person name="Kallscheuer N."/>
            <person name="Luecker S."/>
            <person name="Lage O.M."/>
            <person name="Pohl T."/>
            <person name="Merkel B.J."/>
            <person name="Hornburger P."/>
            <person name="Mueller R.-W."/>
            <person name="Bruemmer F."/>
            <person name="Labrenz M."/>
            <person name="Spormann A.M."/>
            <person name="Op den Camp H."/>
            <person name="Overmann J."/>
            <person name="Amann R."/>
            <person name="Jetten M.S.M."/>
            <person name="Mascher T."/>
            <person name="Medema M.H."/>
            <person name="Devos D.P."/>
            <person name="Kaster A.-K."/>
            <person name="Ovreas L."/>
            <person name="Rohde M."/>
            <person name="Galperin M.Y."/>
            <person name="Jogler C."/>
        </authorList>
    </citation>
    <scope>NUCLEOTIDE SEQUENCE [LARGE SCALE GENOMIC DNA]</scope>
    <source>
        <strain evidence="1 2">TBK1r</strain>
    </source>
</reference>